<comment type="caution">
    <text evidence="1">The sequence shown here is derived from an EMBL/GenBank/DDBJ whole genome shotgun (WGS) entry which is preliminary data.</text>
</comment>
<keyword evidence="2" id="KW-1185">Reference proteome</keyword>
<reference evidence="1" key="1">
    <citation type="submission" date="2019-11" db="EMBL/GenBank/DDBJ databases">
        <title>Nori genome reveals adaptations in red seaweeds to the harsh intertidal environment.</title>
        <authorList>
            <person name="Wang D."/>
            <person name="Mao Y."/>
        </authorList>
    </citation>
    <scope>NUCLEOTIDE SEQUENCE</scope>
    <source>
        <tissue evidence="1">Gametophyte</tissue>
    </source>
</reference>
<evidence type="ECO:0000313" key="2">
    <source>
        <dbReference type="Proteomes" id="UP000798662"/>
    </source>
</evidence>
<name>A0ACC3BL26_PYRYE</name>
<proteinExistence type="predicted"/>
<gene>
    <name evidence="1" type="ORF">I4F81_001119</name>
</gene>
<evidence type="ECO:0000313" key="1">
    <source>
        <dbReference type="EMBL" id="KAK1858517.1"/>
    </source>
</evidence>
<accession>A0ACC3BL26</accession>
<protein>
    <submittedName>
        <fullName evidence="1">Uncharacterized protein</fullName>
    </submittedName>
</protein>
<sequence>MVKMAKKEAYVAKLLSYFDEYDKLFIVQADNVGSNQLQQLRAQVRDDTVLLMGKNTMIRRVLRTHGPENPDLLTVLPVVVGNIGLVFTKGDLKEVRDKIAANKVPAAAKAGTFAQCEVYIEPGPTGMEPTMTSFFQALNIPTKINRGQIEIQTRVKLLEEGQKVGSSEVALLQKLGIRPFSYGLKFLHVFENGSLYSPKVLDITDDDLQQHVMAGLNNIAAISLGIGYPTQPSVAHSMRNGLKNLVSVSLATDYVIDAAKELKELLENPEALAAMAAAASSGAAAGGGDAEEEAPAAAEEEEEEEDDDMGFGLFD</sequence>
<dbReference type="EMBL" id="CM020618">
    <property type="protein sequence ID" value="KAK1858517.1"/>
    <property type="molecule type" value="Genomic_DNA"/>
</dbReference>
<organism evidence="1 2">
    <name type="scientific">Pyropia yezoensis</name>
    <name type="common">Susabi-nori</name>
    <name type="synonym">Porphyra yezoensis</name>
    <dbReference type="NCBI Taxonomy" id="2788"/>
    <lineage>
        <taxon>Eukaryota</taxon>
        <taxon>Rhodophyta</taxon>
        <taxon>Bangiophyceae</taxon>
        <taxon>Bangiales</taxon>
        <taxon>Bangiaceae</taxon>
        <taxon>Pyropia</taxon>
    </lineage>
</organism>
<dbReference type="Proteomes" id="UP000798662">
    <property type="component" value="Chromosome 1"/>
</dbReference>